<dbReference type="AlphaFoldDB" id="A0A2K3JWP7"/>
<dbReference type="Proteomes" id="UP000236291">
    <property type="component" value="Unassembled WGS sequence"/>
</dbReference>
<dbReference type="STRING" id="57577.A0A2K3JWP7"/>
<dbReference type="EMBL" id="ASHM01127673">
    <property type="protein sequence ID" value="PNX58444.1"/>
    <property type="molecule type" value="Genomic_DNA"/>
</dbReference>
<name>A0A2K3JWP7_TRIPR</name>
<evidence type="ECO:0000313" key="2">
    <source>
        <dbReference type="Proteomes" id="UP000236291"/>
    </source>
</evidence>
<gene>
    <name evidence="1" type="ORF">L195_g059192</name>
</gene>
<sequence>MLTYRRSDQLEITGYSDSDYAGCQDSKRSTSGYIYMLAGGAVSWRSAKQTLTASSTMAAEFIACYEASNHGIWLRNLVTRLRIVEGIERPLKLYCDNKSTVLYSNNNRSSAKSKYIDIKFLVVKERVQNGQISIEHLGTNSMIADPLTKGLPPKVFHEHTARMGVLPLEESLV</sequence>
<dbReference type="PANTHER" id="PTHR11439">
    <property type="entry name" value="GAG-POL-RELATED RETROTRANSPOSON"/>
    <property type="match status" value="1"/>
</dbReference>
<reference evidence="1 2" key="1">
    <citation type="journal article" date="2014" name="Am. J. Bot.">
        <title>Genome assembly and annotation for red clover (Trifolium pratense; Fabaceae).</title>
        <authorList>
            <person name="Istvanek J."/>
            <person name="Jaros M."/>
            <person name="Krenek A."/>
            <person name="Repkova J."/>
        </authorList>
    </citation>
    <scope>NUCLEOTIDE SEQUENCE [LARGE SCALE GENOMIC DNA]</scope>
    <source>
        <strain evidence="2">cv. Tatra</strain>
        <tissue evidence="1">Young leaves</tissue>
    </source>
</reference>
<reference evidence="1 2" key="2">
    <citation type="journal article" date="2017" name="Front. Plant Sci.">
        <title>Gene Classification and Mining of Molecular Markers Useful in Red Clover (Trifolium pratense) Breeding.</title>
        <authorList>
            <person name="Istvanek J."/>
            <person name="Dluhosova J."/>
            <person name="Dluhos P."/>
            <person name="Patkova L."/>
            <person name="Nedelnik J."/>
            <person name="Repkova J."/>
        </authorList>
    </citation>
    <scope>NUCLEOTIDE SEQUENCE [LARGE SCALE GENOMIC DNA]</scope>
    <source>
        <strain evidence="2">cv. Tatra</strain>
        <tissue evidence="1">Young leaves</tissue>
    </source>
</reference>
<accession>A0A2K3JWP7</accession>
<dbReference type="CDD" id="cd09272">
    <property type="entry name" value="RNase_HI_RT_Ty1"/>
    <property type="match status" value="1"/>
</dbReference>
<comment type="caution">
    <text evidence="1">The sequence shown here is derived from an EMBL/GenBank/DDBJ whole genome shotgun (WGS) entry which is preliminary data.</text>
</comment>
<organism evidence="1 2">
    <name type="scientific">Trifolium pratense</name>
    <name type="common">Red clover</name>
    <dbReference type="NCBI Taxonomy" id="57577"/>
    <lineage>
        <taxon>Eukaryota</taxon>
        <taxon>Viridiplantae</taxon>
        <taxon>Streptophyta</taxon>
        <taxon>Embryophyta</taxon>
        <taxon>Tracheophyta</taxon>
        <taxon>Spermatophyta</taxon>
        <taxon>Magnoliopsida</taxon>
        <taxon>eudicotyledons</taxon>
        <taxon>Gunneridae</taxon>
        <taxon>Pentapetalae</taxon>
        <taxon>rosids</taxon>
        <taxon>fabids</taxon>
        <taxon>Fabales</taxon>
        <taxon>Fabaceae</taxon>
        <taxon>Papilionoideae</taxon>
        <taxon>50 kb inversion clade</taxon>
        <taxon>NPAAA clade</taxon>
        <taxon>Hologalegina</taxon>
        <taxon>IRL clade</taxon>
        <taxon>Trifolieae</taxon>
        <taxon>Trifolium</taxon>
    </lineage>
</organism>
<protein>
    <submittedName>
        <fullName evidence="1">Uncharacterized protein</fullName>
    </submittedName>
</protein>
<evidence type="ECO:0000313" key="1">
    <source>
        <dbReference type="EMBL" id="PNX58444.1"/>
    </source>
</evidence>
<proteinExistence type="predicted"/>
<dbReference type="PANTHER" id="PTHR11439:SF467">
    <property type="entry name" value="INTEGRASE CATALYTIC DOMAIN-CONTAINING PROTEIN"/>
    <property type="match status" value="1"/>
</dbReference>